<dbReference type="Proteomes" id="UP000310066">
    <property type="component" value="Unassembled WGS sequence"/>
</dbReference>
<feature type="region of interest" description="Disordered" evidence="2">
    <location>
        <begin position="705"/>
        <end position="818"/>
    </location>
</feature>
<feature type="compositionally biased region" description="Polar residues" evidence="2">
    <location>
        <begin position="719"/>
        <end position="731"/>
    </location>
</feature>
<comment type="caution">
    <text evidence="4">The sequence shown here is derived from an EMBL/GenBank/DDBJ whole genome shotgun (WGS) entry which is preliminary data.</text>
</comment>
<protein>
    <recommendedName>
        <fullName evidence="3">DUF4048 domain-containing protein</fullName>
    </recommendedName>
</protein>
<evidence type="ECO:0000313" key="4">
    <source>
        <dbReference type="EMBL" id="TKA48052.1"/>
    </source>
</evidence>
<name>A0A4U0VH23_9PEZI</name>
<feature type="region of interest" description="Disordered" evidence="2">
    <location>
        <begin position="616"/>
        <end position="686"/>
    </location>
</feature>
<dbReference type="OrthoDB" id="426718at2759"/>
<dbReference type="Pfam" id="PF11913">
    <property type="entry name" value="DUF3431"/>
    <property type="match status" value="1"/>
</dbReference>
<gene>
    <name evidence="4" type="ORF">B0A54_01544</name>
</gene>
<dbReference type="EMBL" id="NAJP01000004">
    <property type="protein sequence ID" value="TKA48052.1"/>
    <property type="molecule type" value="Genomic_DNA"/>
</dbReference>
<dbReference type="InterPro" id="IPR025122">
    <property type="entry name" value="DUF4048"/>
</dbReference>
<feature type="region of interest" description="Disordered" evidence="2">
    <location>
        <begin position="506"/>
        <end position="547"/>
    </location>
</feature>
<feature type="compositionally biased region" description="Polar residues" evidence="2">
    <location>
        <begin position="739"/>
        <end position="749"/>
    </location>
</feature>
<feature type="region of interest" description="Disordered" evidence="2">
    <location>
        <begin position="357"/>
        <end position="395"/>
    </location>
</feature>
<accession>A0A4U0VH23</accession>
<reference evidence="4 5" key="1">
    <citation type="submission" date="2017-03" db="EMBL/GenBank/DDBJ databases">
        <title>Genomes of endolithic fungi from Antarctica.</title>
        <authorList>
            <person name="Coleine C."/>
            <person name="Masonjones S."/>
            <person name="Stajich J.E."/>
        </authorList>
    </citation>
    <scope>NUCLEOTIDE SEQUENCE [LARGE SCALE GENOMIC DNA]</scope>
    <source>
        <strain evidence="4 5">CCFEE 5311</strain>
    </source>
</reference>
<feature type="domain" description="DUF4048" evidence="3">
    <location>
        <begin position="499"/>
        <end position="748"/>
    </location>
</feature>
<organism evidence="4 5">
    <name type="scientific">Friedmanniomyces endolithicus</name>
    <dbReference type="NCBI Taxonomy" id="329885"/>
    <lineage>
        <taxon>Eukaryota</taxon>
        <taxon>Fungi</taxon>
        <taxon>Dikarya</taxon>
        <taxon>Ascomycota</taxon>
        <taxon>Pezizomycotina</taxon>
        <taxon>Dothideomycetes</taxon>
        <taxon>Dothideomycetidae</taxon>
        <taxon>Mycosphaerellales</taxon>
        <taxon>Teratosphaeriaceae</taxon>
        <taxon>Friedmanniomyces</taxon>
    </lineage>
</organism>
<dbReference type="AlphaFoldDB" id="A0A4U0VH23"/>
<feature type="compositionally biased region" description="Polar residues" evidence="2">
    <location>
        <begin position="635"/>
        <end position="644"/>
    </location>
</feature>
<evidence type="ECO:0000256" key="1">
    <source>
        <dbReference type="SAM" id="Coils"/>
    </source>
</evidence>
<dbReference type="PANTHER" id="PTHR37490">
    <property type="entry name" value="EXPRESSED PROTEIN"/>
    <property type="match status" value="1"/>
</dbReference>
<dbReference type="PANTHER" id="PTHR37490:SF2">
    <property type="match status" value="1"/>
</dbReference>
<keyword evidence="1" id="KW-0175">Coiled coil</keyword>
<feature type="coiled-coil region" evidence="1">
    <location>
        <begin position="402"/>
        <end position="429"/>
    </location>
</feature>
<evidence type="ECO:0000259" key="3">
    <source>
        <dbReference type="Pfam" id="PF13257"/>
    </source>
</evidence>
<dbReference type="Pfam" id="PF13257">
    <property type="entry name" value="DUF4048"/>
    <property type="match status" value="1"/>
</dbReference>
<evidence type="ECO:0000313" key="5">
    <source>
        <dbReference type="Proteomes" id="UP000310066"/>
    </source>
</evidence>
<dbReference type="InterPro" id="IPR021838">
    <property type="entry name" value="DUF3431"/>
</dbReference>
<proteinExistence type="predicted"/>
<evidence type="ECO:0000256" key="2">
    <source>
        <dbReference type="SAM" id="MobiDB-lite"/>
    </source>
</evidence>
<sequence>MLDSVFGGLKRVRLTLGDGTKHGVHMWSLPRRVVQTLFATIAGGLLVLLLPSLRTRTPFRTYQQQRQAAKHLVIASYTAQNVSWLAEIPSEWTIKRYFMDHPHPEPPGLPVPLNQGREAMAYLTYLIDHYDVLPAYMIFTHGHERSWHQMEPLPMKVRALNLTALDEEDYISLRCGDQMGCEKQPYIDTQHVNWSGEDHMCDFWQTIVPREPCPRYVSYKCCAQHAVTRRAVRRRSKADWIRIRDPLMHDFRETPGLGDGATDWDSGMFFEKFWHLLLGAGPEYCPSVERCQQVHFSNAIICDGETDATVFEGDAWMDVRCVSAFDGVDKDAPAGPAIDQFHRELLNIYAEVRRKAGERHKKQQEAYDAQRSLHPTRDGPPVVPESLASPTGPTDTNFLTAIAASERKVLELREELQRAEADLNKLKKHWTQHEASKKRNDARRVTKLQSLQTSLPASAEHEDDAHASSARMQLDMERRKALFGPERSSTRTVFAGSRHTRTLSLLPPATEARPPAVKEAHPPPIRNDSIARASKRSTDSDRPANVRPALLARASTTPDLTTEIADSADPGLELSDNFDKAQLDPLIQQGRKIASDLGSGLWTFFEDLRQATVGDEATQAASTNRQPVLPAKKQGSGQARTGRSTLRPAPAVIADKTRSAAAKTPSPARRHVKSATQGALPDLADPSFFGEQAVGVITTPVKTMKKSPAVRGGHGHTRATPSKSLSTTSMDSPWDTWPDNDTTLTSSSPSKRRTLRSGSSSDASTTTTTTTLPSTLPSAVSSPRPSFADSRSRPPGPPQGMEKEKKEPIPWPALSKFGPATLRRTASHLMSEWERSLTPSPGKELRGQEDYLGFGAGVGMSGMGAEAAAFGRVGGKGG</sequence>
<feature type="compositionally biased region" description="Low complexity" evidence="2">
    <location>
        <begin position="756"/>
        <end position="783"/>
    </location>
</feature>